<dbReference type="Proteomes" id="UP000828390">
    <property type="component" value="Unassembled WGS sequence"/>
</dbReference>
<sequence>MLLIKSGPTSGLHVFLKIDNKDNLDPSLAALVDPKWLNLGGTFREIDMEQIEGGNLATKLELIMAMVCKKR</sequence>
<dbReference type="EMBL" id="JAIWYP010000003">
    <property type="protein sequence ID" value="KAH3845598.1"/>
    <property type="molecule type" value="Genomic_DNA"/>
</dbReference>
<dbReference type="EMBL" id="JAIWYP010000003">
    <property type="protein sequence ID" value="KAH3845524.1"/>
    <property type="molecule type" value="Genomic_DNA"/>
</dbReference>
<reference evidence="2" key="1">
    <citation type="journal article" date="2019" name="bioRxiv">
        <title>The Genome of the Zebra Mussel, Dreissena polymorpha: A Resource for Invasive Species Research.</title>
        <authorList>
            <person name="McCartney M.A."/>
            <person name="Auch B."/>
            <person name="Kono T."/>
            <person name="Mallez S."/>
            <person name="Zhang Y."/>
            <person name="Obille A."/>
            <person name="Becker A."/>
            <person name="Abrahante J.E."/>
            <person name="Garbe J."/>
            <person name="Badalamenti J.P."/>
            <person name="Herman A."/>
            <person name="Mangelson H."/>
            <person name="Liachko I."/>
            <person name="Sullivan S."/>
            <person name="Sone E.D."/>
            <person name="Koren S."/>
            <person name="Silverstein K.A.T."/>
            <person name="Beckman K.B."/>
            <person name="Gohl D.M."/>
        </authorList>
    </citation>
    <scope>NUCLEOTIDE SEQUENCE</scope>
    <source>
        <strain evidence="2">Duluth1</strain>
        <tissue evidence="2">Whole animal</tissue>
    </source>
</reference>
<evidence type="ECO:0000313" key="3">
    <source>
        <dbReference type="Proteomes" id="UP000828390"/>
    </source>
</evidence>
<gene>
    <name evidence="1" type="ORF">DPMN_087805</name>
    <name evidence="2" type="ORF">DPMN_087879</name>
</gene>
<proteinExistence type="predicted"/>
<protein>
    <submittedName>
        <fullName evidence="2">Uncharacterized protein</fullName>
    </submittedName>
</protein>
<organism evidence="2 3">
    <name type="scientific">Dreissena polymorpha</name>
    <name type="common">Zebra mussel</name>
    <name type="synonym">Mytilus polymorpha</name>
    <dbReference type="NCBI Taxonomy" id="45954"/>
    <lineage>
        <taxon>Eukaryota</taxon>
        <taxon>Metazoa</taxon>
        <taxon>Spiralia</taxon>
        <taxon>Lophotrochozoa</taxon>
        <taxon>Mollusca</taxon>
        <taxon>Bivalvia</taxon>
        <taxon>Autobranchia</taxon>
        <taxon>Heteroconchia</taxon>
        <taxon>Euheterodonta</taxon>
        <taxon>Imparidentia</taxon>
        <taxon>Neoheterodontei</taxon>
        <taxon>Myida</taxon>
        <taxon>Dreissenoidea</taxon>
        <taxon>Dreissenidae</taxon>
        <taxon>Dreissena</taxon>
    </lineage>
</organism>
<comment type="caution">
    <text evidence="2">The sequence shown here is derived from an EMBL/GenBank/DDBJ whole genome shotgun (WGS) entry which is preliminary data.</text>
</comment>
<accession>A0A9D4KU09</accession>
<keyword evidence="3" id="KW-1185">Reference proteome</keyword>
<evidence type="ECO:0000313" key="2">
    <source>
        <dbReference type="EMBL" id="KAH3845598.1"/>
    </source>
</evidence>
<dbReference type="AlphaFoldDB" id="A0A9D4KU09"/>
<evidence type="ECO:0000313" key="1">
    <source>
        <dbReference type="EMBL" id="KAH3845524.1"/>
    </source>
</evidence>
<reference evidence="2" key="2">
    <citation type="submission" date="2020-11" db="EMBL/GenBank/DDBJ databases">
        <authorList>
            <person name="McCartney M.A."/>
            <person name="Auch B."/>
            <person name="Kono T."/>
            <person name="Mallez S."/>
            <person name="Becker A."/>
            <person name="Gohl D.M."/>
            <person name="Silverstein K.A.T."/>
            <person name="Koren S."/>
            <person name="Bechman K.B."/>
            <person name="Herman A."/>
            <person name="Abrahante J.E."/>
            <person name="Garbe J."/>
        </authorList>
    </citation>
    <scope>NUCLEOTIDE SEQUENCE</scope>
    <source>
        <strain evidence="2">Duluth1</strain>
        <tissue evidence="2">Whole animal</tissue>
    </source>
</reference>
<name>A0A9D4KU09_DREPO</name>